<feature type="domain" description="Flavin reductase like" evidence="4">
    <location>
        <begin position="12"/>
        <end position="164"/>
    </location>
</feature>
<dbReference type="InterPro" id="IPR012349">
    <property type="entry name" value="Split_barrel_FMN-bd"/>
</dbReference>
<proteinExistence type="inferred from homology"/>
<dbReference type="EC" id="1.5.1.42" evidence="5"/>
<dbReference type="Gene3D" id="2.30.110.10">
    <property type="entry name" value="Electron Transport, Fmn-binding Protein, Chain A"/>
    <property type="match status" value="1"/>
</dbReference>
<accession>A0A644ZEJ3</accession>
<evidence type="ECO:0000256" key="3">
    <source>
        <dbReference type="ARBA" id="ARBA00038054"/>
    </source>
</evidence>
<keyword evidence="5" id="KW-0560">Oxidoreductase</keyword>
<dbReference type="PANTHER" id="PTHR43567:SF1">
    <property type="entry name" value="FLAVOREDOXIN"/>
    <property type="match status" value="1"/>
</dbReference>
<comment type="similarity">
    <text evidence="3">Belongs to the flavoredoxin family.</text>
</comment>
<dbReference type="GO" id="GO:0052874">
    <property type="term" value="F:FMN reductase (NADH) activity"/>
    <property type="evidence" value="ECO:0007669"/>
    <property type="project" value="UniProtKB-EC"/>
</dbReference>
<dbReference type="EMBL" id="VSSQ01008599">
    <property type="protein sequence ID" value="MPM39315.1"/>
    <property type="molecule type" value="Genomic_DNA"/>
</dbReference>
<dbReference type="AlphaFoldDB" id="A0A644ZEJ3"/>
<dbReference type="GO" id="GO:0010181">
    <property type="term" value="F:FMN binding"/>
    <property type="evidence" value="ECO:0007669"/>
    <property type="project" value="InterPro"/>
</dbReference>
<protein>
    <submittedName>
        <fullName evidence="5">FMN reductase (NADH) RutF</fullName>
        <ecNumber evidence="5">1.5.1.42</ecNumber>
    </submittedName>
</protein>
<dbReference type="Pfam" id="PF01613">
    <property type="entry name" value="Flavin_Reduct"/>
    <property type="match status" value="1"/>
</dbReference>
<organism evidence="5">
    <name type="scientific">bioreactor metagenome</name>
    <dbReference type="NCBI Taxonomy" id="1076179"/>
    <lineage>
        <taxon>unclassified sequences</taxon>
        <taxon>metagenomes</taxon>
        <taxon>ecological metagenomes</taxon>
    </lineage>
</organism>
<name>A0A644ZEJ3_9ZZZZ</name>
<dbReference type="SMART" id="SM00903">
    <property type="entry name" value="Flavin_Reduct"/>
    <property type="match status" value="1"/>
</dbReference>
<dbReference type="SUPFAM" id="SSF50475">
    <property type="entry name" value="FMN-binding split barrel"/>
    <property type="match status" value="1"/>
</dbReference>
<sequence>MQKTATIEEAWGRKYPEQVVLAITKNAEGRVNLMAIGWVCIVSDEPPMFLIGIDDHAYTLELIRQNREFVIAYPSSAMAKETLYVGTTHGHHEDKGAKSGLAFTQAEKVNVPLLADAVANFECRLVTEYRPGNCPLIVGEVVASHINTDNSIKRLVNLGKGYALG</sequence>
<evidence type="ECO:0000313" key="5">
    <source>
        <dbReference type="EMBL" id="MPM39315.1"/>
    </source>
</evidence>
<dbReference type="InterPro" id="IPR002563">
    <property type="entry name" value="Flavin_Rdtase-like_dom"/>
</dbReference>
<comment type="cofactor">
    <cofactor evidence="1">
        <name>FMN</name>
        <dbReference type="ChEBI" id="CHEBI:58210"/>
    </cofactor>
</comment>
<dbReference type="InterPro" id="IPR052174">
    <property type="entry name" value="Flavoredoxin"/>
</dbReference>
<evidence type="ECO:0000256" key="1">
    <source>
        <dbReference type="ARBA" id="ARBA00001917"/>
    </source>
</evidence>
<evidence type="ECO:0000256" key="2">
    <source>
        <dbReference type="ARBA" id="ARBA00022630"/>
    </source>
</evidence>
<dbReference type="PANTHER" id="PTHR43567">
    <property type="entry name" value="FLAVOREDOXIN-RELATED-RELATED"/>
    <property type="match status" value="1"/>
</dbReference>
<keyword evidence="2" id="KW-0285">Flavoprotein</keyword>
<gene>
    <name evidence="5" type="primary">rutF_4</name>
    <name evidence="5" type="ORF">SDC9_85948</name>
</gene>
<evidence type="ECO:0000259" key="4">
    <source>
        <dbReference type="SMART" id="SM00903"/>
    </source>
</evidence>
<comment type="caution">
    <text evidence="5">The sequence shown here is derived from an EMBL/GenBank/DDBJ whole genome shotgun (WGS) entry which is preliminary data.</text>
</comment>
<reference evidence="5" key="1">
    <citation type="submission" date="2019-08" db="EMBL/GenBank/DDBJ databases">
        <authorList>
            <person name="Kucharzyk K."/>
            <person name="Murdoch R.W."/>
            <person name="Higgins S."/>
            <person name="Loffler F."/>
        </authorList>
    </citation>
    <scope>NUCLEOTIDE SEQUENCE</scope>
</reference>